<organism evidence="1 2">
    <name type="scientific">Clostridium liquoris</name>
    <dbReference type="NCBI Taxonomy" id="1289519"/>
    <lineage>
        <taxon>Bacteria</taxon>
        <taxon>Bacillati</taxon>
        <taxon>Bacillota</taxon>
        <taxon>Clostridia</taxon>
        <taxon>Eubacteriales</taxon>
        <taxon>Clostridiaceae</taxon>
        <taxon>Clostridium</taxon>
    </lineage>
</organism>
<reference evidence="1 2" key="1">
    <citation type="submission" date="2018-03" db="EMBL/GenBank/DDBJ databases">
        <title>Genome sequence of Clostridium liquoris DSM 100320.</title>
        <authorList>
            <person name="Poehlein A."/>
            <person name="Daniel R."/>
        </authorList>
    </citation>
    <scope>NUCLEOTIDE SEQUENCE [LARGE SCALE GENOMIC DNA]</scope>
    <source>
        <strain evidence="1 2">DSM 100320</strain>
    </source>
</reference>
<comment type="caution">
    <text evidence="1">The sequence shown here is derived from an EMBL/GenBank/DDBJ whole genome shotgun (WGS) entry which is preliminary data.</text>
</comment>
<name>A0A2T0B1H7_9CLOT</name>
<proteinExistence type="predicted"/>
<accession>A0A2T0B1H7</accession>
<keyword evidence="2" id="KW-1185">Reference proteome</keyword>
<dbReference type="Proteomes" id="UP000239706">
    <property type="component" value="Unassembled WGS sequence"/>
</dbReference>
<gene>
    <name evidence="1" type="ORF">CLLI_22210</name>
</gene>
<dbReference type="OrthoDB" id="9790023at2"/>
<evidence type="ECO:0000313" key="2">
    <source>
        <dbReference type="Proteomes" id="UP000239706"/>
    </source>
</evidence>
<evidence type="ECO:0000313" key="1">
    <source>
        <dbReference type="EMBL" id="PRR77657.1"/>
    </source>
</evidence>
<protein>
    <submittedName>
        <fullName evidence="1">Uncharacterized protein</fullName>
    </submittedName>
</protein>
<dbReference type="EMBL" id="PVXO01000060">
    <property type="protein sequence ID" value="PRR77657.1"/>
    <property type="molecule type" value="Genomic_DNA"/>
</dbReference>
<sequence length="69" mass="7816">MSNILKVVLTNAVRNTEIQKAGEILGISRKQVIKLRKGESANINSDKLLGFILDYMAHPRLIIKEHFID</sequence>
<dbReference type="AlphaFoldDB" id="A0A2T0B1H7"/>
<dbReference type="RefSeq" id="WP_106064279.1">
    <property type="nucleotide sequence ID" value="NZ_PVXO01000060.1"/>
</dbReference>